<dbReference type="GO" id="GO:0016020">
    <property type="term" value="C:membrane"/>
    <property type="evidence" value="ECO:0007669"/>
    <property type="project" value="UniProtKB-SubCell"/>
</dbReference>
<evidence type="ECO:0000256" key="6">
    <source>
        <dbReference type="SAM" id="Phobius"/>
    </source>
</evidence>
<comment type="subcellular location">
    <subcellularLocation>
        <location evidence="1">Membrane</location>
        <topology evidence="1">Multi-pass membrane protein</topology>
    </subcellularLocation>
</comment>
<evidence type="ECO:0000259" key="7">
    <source>
        <dbReference type="Pfam" id="PF10334"/>
    </source>
</evidence>
<dbReference type="InterPro" id="IPR052430">
    <property type="entry name" value="IVT-Associated"/>
</dbReference>
<dbReference type="InterPro" id="IPR023244">
    <property type="entry name" value="Brefeldin_A-sensitivity_4"/>
</dbReference>
<feature type="transmembrane region" description="Helical" evidence="6">
    <location>
        <begin position="690"/>
        <end position="709"/>
    </location>
</feature>
<dbReference type="OrthoDB" id="68611at2759"/>
<dbReference type="PRINTS" id="PR02047">
    <property type="entry name" value="BREFELDNASP4"/>
</dbReference>
<evidence type="ECO:0008006" key="12">
    <source>
        <dbReference type="Google" id="ProtNLM"/>
    </source>
</evidence>
<reference evidence="10 11" key="1">
    <citation type="submission" date="2019-09" db="EMBL/GenBank/DDBJ databases">
        <authorList>
            <person name="Brejova B."/>
        </authorList>
    </citation>
    <scope>NUCLEOTIDE SEQUENCE [LARGE SCALE GENOMIC DNA]</scope>
</reference>
<keyword evidence="2 6" id="KW-0812">Transmembrane</keyword>
<feature type="region of interest" description="Disordered" evidence="5">
    <location>
        <begin position="1248"/>
        <end position="1267"/>
    </location>
</feature>
<dbReference type="InterPro" id="IPR049453">
    <property type="entry name" value="Memb_transporter_dom"/>
</dbReference>
<dbReference type="RefSeq" id="XP_031856940.1">
    <property type="nucleotide sequence ID" value="XM_032001049.1"/>
</dbReference>
<evidence type="ECO:0000313" key="11">
    <source>
        <dbReference type="Proteomes" id="UP000398389"/>
    </source>
</evidence>
<feature type="transmembrane region" description="Helical" evidence="6">
    <location>
        <begin position="81"/>
        <end position="102"/>
    </location>
</feature>
<dbReference type="Pfam" id="PF13515">
    <property type="entry name" value="FUSC_2"/>
    <property type="match status" value="1"/>
</dbReference>
<dbReference type="EMBL" id="CABVLU010000005">
    <property type="protein sequence ID" value="VVT58696.1"/>
    <property type="molecule type" value="Genomic_DNA"/>
</dbReference>
<dbReference type="PANTHER" id="PTHR47804">
    <property type="entry name" value="60S RIBOSOMAL PROTEIN L19"/>
    <property type="match status" value="1"/>
</dbReference>
<evidence type="ECO:0000256" key="3">
    <source>
        <dbReference type="ARBA" id="ARBA00022989"/>
    </source>
</evidence>
<keyword evidence="11" id="KW-1185">Reference proteome</keyword>
<keyword evidence="3 6" id="KW-1133">Transmembrane helix</keyword>
<feature type="transmembrane region" description="Helical" evidence="6">
    <location>
        <begin position="662"/>
        <end position="683"/>
    </location>
</feature>
<evidence type="ECO:0000256" key="4">
    <source>
        <dbReference type="ARBA" id="ARBA00023136"/>
    </source>
</evidence>
<keyword evidence="4 6" id="KW-0472">Membrane</keyword>
<feature type="domain" description="Integral membrane bound transporter" evidence="9">
    <location>
        <begin position="633"/>
        <end position="761"/>
    </location>
</feature>
<feature type="transmembrane region" description="Helical" evidence="6">
    <location>
        <begin position="147"/>
        <end position="166"/>
    </location>
</feature>
<evidence type="ECO:0000256" key="2">
    <source>
        <dbReference type="ARBA" id="ARBA00022692"/>
    </source>
</evidence>
<dbReference type="InterPro" id="IPR018823">
    <property type="entry name" value="ArAE_2_N"/>
</dbReference>
<evidence type="ECO:0000313" key="10">
    <source>
        <dbReference type="EMBL" id="VVT58696.1"/>
    </source>
</evidence>
<evidence type="ECO:0000256" key="1">
    <source>
        <dbReference type="ARBA" id="ARBA00004141"/>
    </source>
</evidence>
<feature type="transmembrane region" description="Helical" evidence="6">
    <location>
        <begin position="748"/>
        <end position="766"/>
    </location>
</feature>
<dbReference type="GeneID" id="43585149"/>
<organism evidence="10 11">
    <name type="scientific">Magnusiomyces paraingens</name>
    <dbReference type="NCBI Taxonomy" id="2606893"/>
    <lineage>
        <taxon>Eukaryota</taxon>
        <taxon>Fungi</taxon>
        <taxon>Dikarya</taxon>
        <taxon>Ascomycota</taxon>
        <taxon>Saccharomycotina</taxon>
        <taxon>Dipodascomycetes</taxon>
        <taxon>Dipodascales</taxon>
        <taxon>Dipodascaceae</taxon>
        <taxon>Magnusiomyces</taxon>
    </lineage>
</organism>
<feature type="region of interest" description="Disordered" evidence="5">
    <location>
        <begin position="1151"/>
        <end position="1171"/>
    </location>
</feature>
<gene>
    <name evidence="10" type="ORF">SAPINGB_P006338</name>
</gene>
<evidence type="ECO:0000256" key="5">
    <source>
        <dbReference type="SAM" id="MobiDB-lite"/>
    </source>
</evidence>
<dbReference type="InterPro" id="IPR018820">
    <property type="entry name" value="BRE4-related_DUF2421"/>
</dbReference>
<evidence type="ECO:0000259" key="9">
    <source>
        <dbReference type="Pfam" id="PF13515"/>
    </source>
</evidence>
<feature type="transmembrane region" description="Helical" evidence="6">
    <location>
        <begin position="122"/>
        <end position="140"/>
    </location>
</feature>
<feature type="transmembrane region" description="Helical" evidence="6">
    <location>
        <begin position="607"/>
        <end position="627"/>
    </location>
</feature>
<dbReference type="Proteomes" id="UP000398389">
    <property type="component" value="Unassembled WGS sequence"/>
</dbReference>
<accession>A0A5E8CBI5</accession>
<evidence type="ECO:0000259" key="8">
    <source>
        <dbReference type="Pfam" id="PF10337"/>
    </source>
</evidence>
<dbReference type="Pfam" id="PF10337">
    <property type="entry name" value="ArAE_2_N"/>
    <property type="match status" value="2"/>
</dbReference>
<proteinExistence type="predicted"/>
<name>A0A5E8CBI5_9ASCO</name>
<sequence>MKRILSKLRVPDAAQQFLNSAADVLMPFGHTPIQLKRVFKAALLTTICFMFSCIDRVDNKLGNASYLCALISVSMHPGRRLGAMMQSLAFGLTAVLIGLPYSLFAHFCAKKTYDATNDLQKAYGIFVIFLFIVLCVFGYVRSVAPRFFSVVFVWFLICHFSFLLPITTSYRQIAYDYSVPFIIGIGLSFFVSVTVFPEFGSTYIGTTVLSAMHELQVMFSNTSYFFTSFDTDDPHNVKEHSRKLAALLSQKKKVRTSLAACDATMLECTYEFSYSFMAPQELKSLLKKMRNLSVTVNALHVACELALGVFAGYQPEKDQVAFTDLKKDPDPMSSSHDIIESIKPEKEASYANKELLVEFIKSVNEPVHKVTEIALEALNETKCVLAYTYDAKVHSLKFSNAVDATFVDLDHAEVHKKYEVSLEKIDKHLGELAAANESFSTLVKSELSKISDKEFDLVYLVPQEEYFVLSLFLLNFRETALLVSQILSQVRTLLEIRQSRETHGFFGRKMWFSIIHVRHNWSKYLKTGTAELQEGETASIAATKQTSNDVGESKPSYARNPGLRRQSSFDTLASAAKDTKRATVERVLLKIRLRLIRVLDQLRERRLHLLNAFRTALTIFLVTFPGYSVHMRTWFNNTRGSWVGFAAIIALETNVGATGFGYVMRTISVVLASAWGYALYAAGNYGHDRYVMTVMVFIGVAPMYYMMLLSPHGRAFLIGVVSLVVVPLSTLRNHGIPGTILINFGKRCVAMLVGGGAAMLVNVAVFPQKARVHLVNQLVIALKSCQLIQIQLALGINGENSGASRVSMVRSESRYNQYHRKAKSALAAADSLLKVAMTEPRLKGPFKTRADIYTEIIFVLHQILDRYNNIKFLRQQYGSAVLDELSPNTYLYRREVYATIIALFRTTEEALYSKKPIPQYVPSPRIAHIRVVNAVRESLVERKVKQQHKQMQSQGLSFQARRLLGRPEVPPSAQHEMLRNKYMGWSATSVATEEVIQYVEELTNLAKFLVGSQDFEHGFLARPLYAERTRLIREDFQKRMGGSSGSSSDDSLDLDGTPLINEKTEDVIGNCTVEEPPRHVSEPPSGTDLMAVYTHPSLRESFVFDNEAADANSLVSPLPIQPSPHHFESSFGSSPGITPGFGMNLKSDYEMASRPTSPTMVPLKEPIPDGGVLSKQATLEFPKELKRHRISMPIHGGIFPHGFLSGFGGHHKEQETTREEILSNMIIPESPPPVQRVLRPRSTSLVRTISASSTESHRRPRRGSILFGTLPEDDEEEIPLTLQKITTQKRQWNKKPQ</sequence>
<feature type="domain" description="DUF2421" evidence="7">
    <location>
        <begin position="813"/>
        <end position="952"/>
    </location>
</feature>
<protein>
    <recommendedName>
        <fullName evidence="12">ER transporter 6TM N-terminal domain-containing protein</fullName>
    </recommendedName>
</protein>
<dbReference type="PANTHER" id="PTHR47804:SF4">
    <property type="entry name" value="AFR661WP"/>
    <property type="match status" value="1"/>
</dbReference>
<feature type="transmembrane region" description="Helical" evidence="6">
    <location>
        <begin position="178"/>
        <end position="196"/>
    </location>
</feature>
<feature type="domain" description="Putative ER transporter 6TM N-terminal" evidence="8">
    <location>
        <begin position="125"/>
        <end position="305"/>
    </location>
</feature>
<dbReference type="Pfam" id="PF10334">
    <property type="entry name" value="BRE4"/>
    <property type="match status" value="1"/>
</dbReference>
<feature type="domain" description="Putative ER transporter 6TM N-terminal" evidence="8">
    <location>
        <begin position="34"/>
        <end position="115"/>
    </location>
</feature>
<feature type="transmembrane region" description="Helical" evidence="6">
    <location>
        <begin position="715"/>
        <end position="736"/>
    </location>
</feature>